<dbReference type="InterPro" id="IPR036390">
    <property type="entry name" value="WH_DNA-bd_sf"/>
</dbReference>
<accession>A0A0V8J4K1</accession>
<evidence type="ECO:0000256" key="2">
    <source>
        <dbReference type="ARBA" id="ARBA00022777"/>
    </source>
</evidence>
<dbReference type="PROSITE" id="PS00584">
    <property type="entry name" value="PFKB_KINASES_2"/>
    <property type="match status" value="1"/>
</dbReference>
<name>A0A0V8J4K1_9BACL</name>
<gene>
    <name evidence="4" type="ORF">AS030_16660</name>
</gene>
<dbReference type="SUPFAM" id="SSF53613">
    <property type="entry name" value="Ribokinase-like"/>
    <property type="match status" value="1"/>
</dbReference>
<keyword evidence="1" id="KW-0808">Transferase</keyword>
<dbReference type="Pfam" id="PF13412">
    <property type="entry name" value="HTH_24"/>
    <property type="match status" value="1"/>
</dbReference>
<organism evidence="4 5">
    <name type="scientific">Fictibacillus enclensis</name>
    <dbReference type="NCBI Taxonomy" id="1017270"/>
    <lineage>
        <taxon>Bacteria</taxon>
        <taxon>Bacillati</taxon>
        <taxon>Bacillota</taxon>
        <taxon>Bacilli</taxon>
        <taxon>Bacillales</taxon>
        <taxon>Fictibacillaceae</taxon>
        <taxon>Fictibacillus</taxon>
    </lineage>
</organism>
<dbReference type="OrthoDB" id="9806249at2"/>
<dbReference type="InterPro" id="IPR002173">
    <property type="entry name" value="Carboh/pur_kinase_PfkB_CS"/>
</dbReference>
<dbReference type="InterPro" id="IPR011611">
    <property type="entry name" value="PfkB_dom"/>
</dbReference>
<dbReference type="PANTHER" id="PTHR10584:SF166">
    <property type="entry name" value="RIBOKINASE"/>
    <property type="match status" value="1"/>
</dbReference>
<dbReference type="PANTHER" id="PTHR10584">
    <property type="entry name" value="SUGAR KINASE"/>
    <property type="match status" value="1"/>
</dbReference>
<dbReference type="InterPro" id="IPR036388">
    <property type="entry name" value="WH-like_DNA-bd_sf"/>
</dbReference>
<dbReference type="EMBL" id="LNQN01000005">
    <property type="protein sequence ID" value="KSU81917.1"/>
    <property type="molecule type" value="Genomic_DNA"/>
</dbReference>
<reference evidence="4 5" key="1">
    <citation type="journal article" date="2014" name="Antonie Van Leeuwenhoek">
        <title>Fictibacillus enclensis sp. nov., isolated from marine sediment.</title>
        <authorList>
            <person name="Dastager S.G."/>
            <person name="Mawlankar R."/>
            <person name="Srinivasan K."/>
            <person name="Tang S.K."/>
            <person name="Lee J.C."/>
            <person name="Ramana V.V."/>
            <person name="Shouche Y.S."/>
        </authorList>
    </citation>
    <scope>NUCLEOTIDE SEQUENCE [LARGE SCALE GENOMIC DNA]</scope>
    <source>
        <strain evidence="4 5">NIO-1003</strain>
    </source>
</reference>
<dbReference type="CDD" id="cd01941">
    <property type="entry name" value="YeiC_kinase_like"/>
    <property type="match status" value="1"/>
</dbReference>
<keyword evidence="2 4" id="KW-0418">Kinase</keyword>
<dbReference type="AlphaFoldDB" id="A0A0V8J4K1"/>
<evidence type="ECO:0000259" key="3">
    <source>
        <dbReference type="Pfam" id="PF00294"/>
    </source>
</evidence>
<dbReference type="RefSeq" id="WP_061973687.1">
    <property type="nucleotide sequence ID" value="NZ_FMAV01000003.1"/>
</dbReference>
<sequence>MDKESQILGMIQRNPFISQREIADELDLARPAVSGYIASLIKSGKIKGRAYILPEPKGVTCIGGAHLDRKATCRETIQYETSNPVTMAETCGGVVRNISENLGRLGAIVSLISMVGNDKEGEWVIKNTGKYGVDTSQIHKDKKQATGTYTAILDKNGNMAVAVADMNIYEQMTVPFIMQKWQHIAESSLVVLDTNLPEQTLFYLTERCKLENIPVIVDPVSTIKSKKLMKSLSGIHSILPNKEEAEVIAGMEIHGLDHCKEAARKIHGLGVKNVIITLGSQGVFASSGQEAVHLAAFPVRTVDVTGAGDAFAAGYLFGLSKKMEFVQSCQYGLALASLTLQTGLSVYPHLTAERMTKLVEENECISI</sequence>
<comment type="caution">
    <text evidence="4">The sequence shown here is derived from an EMBL/GenBank/DDBJ whole genome shotgun (WGS) entry which is preliminary data.</text>
</comment>
<evidence type="ECO:0000313" key="5">
    <source>
        <dbReference type="Proteomes" id="UP000054099"/>
    </source>
</evidence>
<evidence type="ECO:0000256" key="1">
    <source>
        <dbReference type="ARBA" id="ARBA00022679"/>
    </source>
</evidence>
<proteinExistence type="predicted"/>
<dbReference type="Proteomes" id="UP000054099">
    <property type="component" value="Unassembled WGS sequence"/>
</dbReference>
<dbReference type="Gene3D" id="1.10.10.10">
    <property type="entry name" value="Winged helix-like DNA-binding domain superfamily/Winged helix DNA-binding domain"/>
    <property type="match status" value="1"/>
</dbReference>
<keyword evidence="5" id="KW-1185">Reference proteome</keyword>
<dbReference type="InterPro" id="IPR029056">
    <property type="entry name" value="Ribokinase-like"/>
</dbReference>
<dbReference type="Gene3D" id="3.40.1190.20">
    <property type="match status" value="1"/>
</dbReference>
<dbReference type="Pfam" id="PF00294">
    <property type="entry name" value="PfkB"/>
    <property type="match status" value="1"/>
</dbReference>
<dbReference type="SUPFAM" id="SSF46785">
    <property type="entry name" value="Winged helix' DNA-binding domain"/>
    <property type="match status" value="1"/>
</dbReference>
<evidence type="ECO:0000313" key="4">
    <source>
        <dbReference type="EMBL" id="KSU81917.1"/>
    </source>
</evidence>
<feature type="domain" description="Carbohydrate kinase PfkB" evidence="3">
    <location>
        <begin position="59"/>
        <end position="343"/>
    </location>
</feature>
<protein>
    <submittedName>
        <fullName evidence="4">Sugar kinase</fullName>
    </submittedName>
</protein>
<dbReference type="GO" id="GO:0016301">
    <property type="term" value="F:kinase activity"/>
    <property type="evidence" value="ECO:0007669"/>
    <property type="project" value="UniProtKB-KW"/>
</dbReference>